<dbReference type="PANTHER" id="PTHR30435:SF1">
    <property type="entry name" value="FLAGELLAR HOOK PROTEIN FLGE"/>
    <property type="match status" value="1"/>
</dbReference>
<dbReference type="RefSeq" id="WP_051874048.1">
    <property type="nucleotide sequence ID" value="NZ_JMPK01000014.1"/>
</dbReference>
<evidence type="ECO:0000256" key="3">
    <source>
        <dbReference type="ARBA" id="ARBA00019015"/>
    </source>
</evidence>
<comment type="caution">
    <text evidence="10">The sequence shown here is derived from an EMBL/GenBank/DDBJ whole genome shotgun (WGS) entry which is preliminary data.</text>
</comment>
<dbReference type="InterPro" id="IPR037058">
    <property type="entry name" value="Falgellar_hook_FlgE_sf"/>
</dbReference>
<dbReference type="InterPro" id="IPR053967">
    <property type="entry name" value="LlgE_F_G-like_D1"/>
</dbReference>
<evidence type="ECO:0000313" key="11">
    <source>
        <dbReference type="Proteomes" id="UP000028605"/>
    </source>
</evidence>
<feature type="domain" description="Flagellar hook protein FlgE D2" evidence="8">
    <location>
        <begin position="155"/>
        <end position="284"/>
    </location>
</feature>
<evidence type="ECO:0000259" key="9">
    <source>
        <dbReference type="Pfam" id="PF22692"/>
    </source>
</evidence>
<reference evidence="11" key="1">
    <citation type="submission" date="2014-05" db="EMBL/GenBank/DDBJ databases">
        <title>ATOL: Assembling a taxonomically balanced genome-scale reconstruction of the evolutionary history of the Enterobacteriaceae.</title>
        <authorList>
            <person name="Plunkett G. III"/>
            <person name="Neeno-Eckwall E.C."/>
            <person name="Glasner J.D."/>
            <person name="Perna N.T."/>
        </authorList>
    </citation>
    <scope>NUCLEOTIDE SEQUENCE [LARGE SCALE GENOMIC DNA]</scope>
    <source>
        <strain evidence="11">ATCC 13337</strain>
    </source>
</reference>
<dbReference type="NCBIfam" id="TIGR03506">
    <property type="entry name" value="FlgEFG_subfam"/>
    <property type="match status" value="1"/>
</dbReference>
<evidence type="ECO:0000256" key="5">
    <source>
        <dbReference type="RuleBase" id="RU362116"/>
    </source>
</evidence>
<dbReference type="SUPFAM" id="SSF117143">
    <property type="entry name" value="Flagellar hook protein flgE"/>
    <property type="match status" value="1"/>
</dbReference>
<dbReference type="Pfam" id="PF07559">
    <property type="entry name" value="FlgE_D2"/>
    <property type="match status" value="1"/>
</dbReference>
<evidence type="ECO:0000256" key="2">
    <source>
        <dbReference type="ARBA" id="ARBA00009677"/>
    </source>
</evidence>
<gene>
    <name evidence="10" type="ORF">GHAL_0652</name>
</gene>
<evidence type="ECO:0000259" key="7">
    <source>
        <dbReference type="Pfam" id="PF06429"/>
    </source>
</evidence>
<evidence type="ECO:0000313" key="10">
    <source>
        <dbReference type="EMBL" id="KFC89640.1"/>
    </source>
</evidence>
<feature type="domain" description="Flagellar hook protein FlgE/F/G-like D1" evidence="9">
    <location>
        <begin position="76"/>
        <end position="134"/>
    </location>
</feature>
<keyword evidence="4 5" id="KW-0975">Bacterial flagellum</keyword>
<dbReference type="InterPro" id="IPR037925">
    <property type="entry name" value="FlgE/F/G-like"/>
</dbReference>
<protein>
    <recommendedName>
        <fullName evidence="3 5">Flagellar hook protein FlgE</fullName>
    </recommendedName>
</protein>
<name>A0ABD3ZKQ6_HAFAL</name>
<keyword evidence="10" id="KW-0966">Cell projection</keyword>
<dbReference type="Pfam" id="PF06429">
    <property type="entry name" value="Flg_bbr_C"/>
    <property type="match status" value="1"/>
</dbReference>
<comment type="similarity">
    <text evidence="2 5">Belongs to the flagella basal body rod proteins family.</text>
</comment>
<dbReference type="InterPro" id="IPR001444">
    <property type="entry name" value="Flag_bb_rod_N"/>
</dbReference>
<sequence length="408" mass="42559">MSFSIATSGLNAITQQLSAISNNIANSGTVGFKSGRAEFSALYAQSQPLGVGVSGITQSITRGGNIMASSSALDLAISGNGFFVVRDSAGTEAYTRAGYFGTDTNGNLVNRQGMNLQGYPVDANGVLQVGNVGNLNISSGAIPAKATNGLEFTANLDANAEVPKVTPLDPKDSSSYNNTYTTQVYDSLGREHTLSQYFVKNADNTWTSHYYMDGEPVPDATDPTKGATQTISFSAQGVMEVPNGAVDISLSIPGAEDLNLELNYAGTTQFGSDFSVTKNKGDGYASGEKTGQQIDEEGFVYATFSNGERMLQGQLILANFTNPDGLASQDGTTWAQTSASGTPLTGAPGSGLLGSIKAGALEESNVDLTAELVGLMTAQRNYQANTKVISTNDSMMSGSNGSLNLYRR</sequence>
<dbReference type="InterPro" id="IPR010930">
    <property type="entry name" value="Flg_bb/hook_C_dom"/>
</dbReference>
<evidence type="ECO:0000256" key="1">
    <source>
        <dbReference type="ARBA" id="ARBA00004117"/>
    </source>
</evidence>
<evidence type="ECO:0000259" key="8">
    <source>
        <dbReference type="Pfam" id="PF07559"/>
    </source>
</evidence>
<keyword evidence="10" id="KW-0282">Flagellum</keyword>
<dbReference type="Proteomes" id="UP000028605">
    <property type="component" value="Unassembled WGS sequence"/>
</dbReference>
<dbReference type="EMBL" id="JMPK01000014">
    <property type="protein sequence ID" value="KFC89640.1"/>
    <property type="molecule type" value="Genomic_DNA"/>
</dbReference>
<dbReference type="GO" id="GO:0009425">
    <property type="term" value="C:bacterial-type flagellum basal body"/>
    <property type="evidence" value="ECO:0007669"/>
    <property type="project" value="UniProtKB-SubCell"/>
</dbReference>
<organism evidence="10 11">
    <name type="scientific">Hafnia alvei ATCC 13337</name>
    <dbReference type="NCBI Taxonomy" id="910996"/>
    <lineage>
        <taxon>Bacteria</taxon>
        <taxon>Pseudomonadati</taxon>
        <taxon>Pseudomonadota</taxon>
        <taxon>Gammaproteobacteria</taxon>
        <taxon>Enterobacterales</taxon>
        <taxon>Hafniaceae</taxon>
        <taxon>Hafnia</taxon>
    </lineage>
</organism>
<dbReference type="GO" id="GO:0071973">
    <property type="term" value="P:bacterial-type flagellum-dependent cell motility"/>
    <property type="evidence" value="ECO:0007669"/>
    <property type="project" value="UniProtKB-UniRule"/>
</dbReference>
<dbReference type="NCBIfam" id="NF005286">
    <property type="entry name" value="PRK06803.1"/>
    <property type="match status" value="1"/>
</dbReference>
<keyword evidence="10" id="KW-0969">Cilium</keyword>
<dbReference type="PANTHER" id="PTHR30435">
    <property type="entry name" value="FLAGELLAR PROTEIN"/>
    <property type="match status" value="1"/>
</dbReference>
<comment type="function">
    <text evidence="5">A flexible structure which links the flagellar filament to the drive apparatus in the basal body.</text>
</comment>
<feature type="domain" description="Flagellar basal body rod protein N-terminal" evidence="6">
    <location>
        <begin position="5"/>
        <end position="33"/>
    </location>
</feature>
<dbReference type="InterPro" id="IPR011491">
    <property type="entry name" value="FlgE_D2"/>
</dbReference>
<feature type="domain" description="Flagellar basal-body/hook protein C-terminal" evidence="7">
    <location>
        <begin position="358"/>
        <end position="397"/>
    </location>
</feature>
<dbReference type="Gene3D" id="2.60.98.20">
    <property type="entry name" value="Flagellar hook protein FlgE"/>
    <property type="match status" value="1"/>
</dbReference>
<evidence type="ECO:0000259" key="6">
    <source>
        <dbReference type="Pfam" id="PF00460"/>
    </source>
</evidence>
<dbReference type="NCBIfam" id="NF004238">
    <property type="entry name" value="PRK05682.1-1"/>
    <property type="match status" value="1"/>
</dbReference>
<accession>A0ABD3ZKQ6</accession>
<dbReference type="Pfam" id="PF22692">
    <property type="entry name" value="LlgE_F_G_D1"/>
    <property type="match status" value="1"/>
</dbReference>
<dbReference type="InterPro" id="IPR020013">
    <property type="entry name" value="Flagellar_FlgE/F/G"/>
</dbReference>
<proteinExistence type="inferred from homology"/>
<dbReference type="AlphaFoldDB" id="A0ABD3ZKQ6"/>
<evidence type="ECO:0000256" key="4">
    <source>
        <dbReference type="ARBA" id="ARBA00023143"/>
    </source>
</evidence>
<dbReference type="Pfam" id="PF00460">
    <property type="entry name" value="Flg_bb_rod"/>
    <property type="match status" value="1"/>
</dbReference>
<comment type="subcellular location">
    <subcellularLocation>
        <location evidence="1 5">Bacterial flagellum basal body</location>
    </subcellularLocation>
</comment>